<dbReference type="Pfam" id="PF13551">
    <property type="entry name" value="HTH_29"/>
    <property type="match status" value="1"/>
</dbReference>
<dbReference type="EMBL" id="JAHLQT010008576">
    <property type="protein sequence ID" value="KAG7173910.1"/>
    <property type="molecule type" value="Genomic_DNA"/>
</dbReference>
<gene>
    <name evidence="4" type="ORF">Hamer_G031863</name>
</gene>
<accession>A0A8J5TCD4</accession>
<dbReference type="InterPro" id="IPR009057">
    <property type="entry name" value="Homeodomain-like_sf"/>
</dbReference>
<dbReference type="GO" id="GO:0005634">
    <property type="term" value="C:nucleus"/>
    <property type="evidence" value="ECO:0007669"/>
    <property type="project" value="UniProtKB-SubCell"/>
</dbReference>
<evidence type="ECO:0000313" key="5">
    <source>
        <dbReference type="Proteomes" id="UP000747542"/>
    </source>
</evidence>
<dbReference type="SUPFAM" id="SSF46689">
    <property type="entry name" value="Homeodomain-like"/>
    <property type="match status" value="1"/>
</dbReference>
<comment type="caution">
    <text evidence="4">The sequence shown here is derived from an EMBL/GenBank/DDBJ whole genome shotgun (WGS) entry which is preliminary data.</text>
</comment>
<keyword evidence="2" id="KW-0175">Coiled coil</keyword>
<dbReference type="Proteomes" id="UP000747542">
    <property type="component" value="Unassembled WGS sequence"/>
</dbReference>
<keyword evidence="5" id="KW-1185">Reference proteome</keyword>
<feature type="region of interest" description="Disordered" evidence="3">
    <location>
        <begin position="201"/>
        <end position="227"/>
    </location>
</feature>
<feature type="region of interest" description="Disordered" evidence="3">
    <location>
        <begin position="68"/>
        <end position="110"/>
    </location>
</feature>
<dbReference type="AlphaFoldDB" id="A0A8J5TCD4"/>
<proteinExistence type="predicted"/>
<name>A0A8J5TCD4_HOMAM</name>
<reference evidence="4" key="1">
    <citation type="journal article" date="2021" name="Sci. Adv.">
        <title>The American lobster genome reveals insights on longevity, neural, and immune adaptations.</title>
        <authorList>
            <person name="Polinski J.M."/>
            <person name="Zimin A.V."/>
            <person name="Clark K.F."/>
            <person name="Kohn A.B."/>
            <person name="Sadowski N."/>
            <person name="Timp W."/>
            <person name="Ptitsyn A."/>
            <person name="Khanna P."/>
            <person name="Romanova D.Y."/>
            <person name="Williams P."/>
            <person name="Greenwood S.J."/>
            <person name="Moroz L.L."/>
            <person name="Walt D.R."/>
            <person name="Bodnar A.G."/>
        </authorList>
    </citation>
    <scope>NUCLEOTIDE SEQUENCE</scope>
    <source>
        <strain evidence="4">GMGI-L3</strain>
    </source>
</reference>
<sequence>LSRDITHSQPIPLRDNRRGSKIASFIAKVRVPGSGLNRSAYPVCLDLARVSTLAASMLVSTTLPHVLAGSKTPKTSKANSQENQTVGVAASTTASRKRSLPGPEEADHTESGLEDLAIAAAAQANTTVAQLLEDINTLKKEKEVIQHQLSPFIQLSRNKDRLTYVVMRLGVKGGMALADVADAKGVSKKTVQRWITRWQEEGSVTTRPRSGRPRVTTQDEDARLLAA</sequence>
<comment type="subcellular location">
    <subcellularLocation>
        <location evidence="1">Nucleus</location>
    </subcellularLocation>
</comment>
<feature type="compositionally biased region" description="Polar residues" evidence="3">
    <location>
        <begin position="72"/>
        <end position="94"/>
    </location>
</feature>
<feature type="non-terminal residue" evidence="4">
    <location>
        <position position="227"/>
    </location>
</feature>
<evidence type="ECO:0000256" key="3">
    <source>
        <dbReference type="SAM" id="MobiDB-lite"/>
    </source>
</evidence>
<protein>
    <submittedName>
        <fullName evidence="4">Putative winged helix-turn-helix domain containing protein 13</fullName>
    </submittedName>
</protein>
<evidence type="ECO:0000256" key="1">
    <source>
        <dbReference type="ARBA" id="ARBA00004123"/>
    </source>
</evidence>
<feature type="coiled-coil region" evidence="2">
    <location>
        <begin position="121"/>
        <end position="148"/>
    </location>
</feature>
<evidence type="ECO:0000313" key="4">
    <source>
        <dbReference type="EMBL" id="KAG7173910.1"/>
    </source>
</evidence>
<organism evidence="4 5">
    <name type="scientific">Homarus americanus</name>
    <name type="common">American lobster</name>
    <dbReference type="NCBI Taxonomy" id="6706"/>
    <lineage>
        <taxon>Eukaryota</taxon>
        <taxon>Metazoa</taxon>
        <taxon>Ecdysozoa</taxon>
        <taxon>Arthropoda</taxon>
        <taxon>Crustacea</taxon>
        <taxon>Multicrustacea</taxon>
        <taxon>Malacostraca</taxon>
        <taxon>Eumalacostraca</taxon>
        <taxon>Eucarida</taxon>
        <taxon>Decapoda</taxon>
        <taxon>Pleocyemata</taxon>
        <taxon>Astacidea</taxon>
        <taxon>Nephropoidea</taxon>
        <taxon>Nephropidae</taxon>
        <taxon>Homarus</taxon>
    </lineage>
</organism>
<evidence type="ECO:0000256" key="2">
    <source>
        <dbReference type="SAM" id="Coils"/>
    </source>
</evidence>
<feature type="non-terminal residue" evidence="4">
    <location>
        <position position="1"/>
    </location>
</feature>